<gene>
    <name evidence="1" type="ORF">PILCRDRAFT_820342</name>
</gene>
<evidence type="ECO:0000313" key="2">
    <source>
        <dbReference type="Proteomes" id="UP000054166"/>
    </source>
</evidence>
<dbReference type="AlphaFoldDB" id="A0A0C3BYL3"/>
<dbReference type="InParanoid" id="A0A0C3BYL3"/>
<proteinExistence type="predicted"/>
<sequence>MFGGPRKLVVNVERGSEKSTSETFCKNDRQVAFQAGSSEMKVSRVTWRSSGRVGSAKIIPVQD</sequence>
<reference evidence="2" key="2">
    <citation type="submission" date="2015-01" db="EMBL/GenBank/DDBJ databases">
        <title>Evolutionary Origins and Diversification of the Mycorrhizal Mutualists.</title>
        <authorList>
            <consortium name="DOE Joint Genome Institute"/>
            <consortium name="Mycorrhizal Genomics Consortium"/>
            <person name="Kohler A."/>
            <person name="Kuo A."/>
            <person name="Nagy L.G."/>
            <person name="Floudas D."/>
            <person name="Copeland A."/>
            <person name="Barry K.W."/>
            <person name="Cichocki N."/>
            <person name="Veneault-Fourrey C."/>
            <person name="LaButti K."/>
            <person name="Lindquist E.A."/>
            <person name="Lipzen A."/>
            <person name="Lundell T."/>
            <person name="Morin E."/>
            <person name="Murat C."/>
            <person name="Riley R."/>
            <person name="Ohm R."/>
            <person name="Sun H."/>
            <person name="Tunlid A."/>
            <person name="Henrissat B."/>
            <person name="Grigoriev I.V."/>
            <person name="Hibbett D.S."/>
            <person name="Martin F."/>
        </authorList>
    </citation>
    <scope>NUCLEOTIDE SEQUENCE [LARGE SCALE GENOMIC DNA]</scope>
    <source>
        <strain evidence="2">F 1598</strain>
    </source>
</reference>
<reference evidence="1 2" key="1">
    <citation type="submission" date="2014-04" db="EMBL/GenBank/DDBJ databases">
        <authorList>
            <consortium name="DOE Joint Genome Institute"/>
            <person name="Kuo A."/>
            <person name="Tarkka M."/>
            <person name="Buscot F."/>
            <person name="Kohler A."/>
            <person name="Nagy L.G."/>
            <person name="Floudas D."/>
            <person name="Copeland A."/>
            <person name="Barry K.W."/>
            <person name="Cichocki N."/>
            <person name="Veneault-Fourrey C."/>
            <person name="LaButti K."/>
            <person name="Lindquist E.A."/>
            <person name="Lipzen A."/>
            <person name="Lundell T."/>
            <person name="Morin E."/>
            <person name="Murat C."/>
            <person name="Sun H."/>
            <person name="Tunlid A."/>
            <person name="Henrissat B."/>
            <person name="Grigoriev I.V."/>
            <person name="Hibbett D.S."/>
            <person name="Martin F."/>
            <person name="Nordberg H.P."/>
            <person name="Cantor M.N."/>
            <person name="Hua S.X."/>
        </authorList>
    </citation>
    <scope>NUCLEOTIDE SEQUENCE [LARGE SCALE GENOMIC DNA]</scope>
    <source>
        <strain evidence="1 2">F 1598</strain>
    </source>
</reference>
<dbReference type="EMBL" id="KN832994">
    <property type="protein sequence ID" value="KIM82482.1"/>
    <property type="molecule type" value="Genomic_DNA"/>
</dbReference>
<organism evidence="1 2">
    <name type="scientific">Piloderma croceum (strain F 1598)</name>
    <dbReference type="NCBI Taxonomy" id="765440"/>
    <lineage>
        <taxon>Eukaryota</taxon>
        <taxon>Fungi</taxon>
        <taxon>Dikarya</taxon>
        <taxon>Basidiomycota</taxon>
        <taxon>Agaricomycotina</taxon>
        <taxon>Agaricomycetes</taxon>
        <taxon>Agaricomycetidae</taxon>
        <taxon>Atheliales</taxon>
        <taxon>Atheliaceae</taxon>
        <taxon>Piloderma</taxon>
    </lineage>
</organism>
<dbReference type="Proteomes" id="UP000054166">
    <property type="component" value="Unassembled WGS sequence"/>
</dbReference>
<protein>
    <submittedName>
        <fullName evidence="1">Uncharacterized protein</fullName>
    </submittedName>
</protein>
<dbReference type="HOGENOM" id="CLU_2886624_0_0_1"/>
<evidence type="ECO:0000313" key="1">
    <source>
        <dbReference type="EMBL" id="KIM82482.1"/>
    </source>
</evidence>
<name>A0A0C3BYL3_PILCF</name>
<accession>A0A0C3BYL3</accession>
<keyword evidence="2" id="KW-1185">Reference proteome</keyword>